<evidence type="ECO:0000256" key="9">
    <source>
        <dbReference type="ARBA" id="ARBA00023172"/>
    </source>
</evidence>
<dbReference type="PANTHER" id="PTHR47165">
    <property type="entry name" value="OS03G0429900 PROTEIN"/>
    <property type="match status" value="1"/>
</dbReference>
<dbReference type="PANTHER" id="PTHR47165:SF4">
    <property type="entry name" value="OS03G0429900 PROTEIN"/>
    <property type="match status" value="1"/>
</dbReference>
<feature type="compositionally biased region" description="Gly residues" evidence="13">
    <location>
        <begin position="200"/>
        <end position="209"/>
    </location>
</feature>
<dbReference type="AlphaFoldDB" id="A0AAX4PB66"/>
<evidence type="ECO:0000313" key="18">
    <source>
        <dbReference type="Proteomes" id="UP001472866"/>
    </source>
</evidence>
<evidence type="ECO:0000256" key="7">
    <source>
        <dbReference type="ARBA" id="ARBA00022833"/>
    </source>
</evidence>
<feature type="compositionally biased region" description="Low complexity" evidence="13">
    <location>
        <begin position="123"/>
        <end position="149"/>
    </location>
</feature>
<gene>
    <name evidence="17" type="ORF">HKI87_08g51290</name>
</gene>
<evidence type="ECO:0000256" key="5">
    <source>
        <dbReference type="ARBA" id="ARBA00022763"/>
    </source>
</evidence>
<dbReference type="Pfam" id="PF04057">
    <property type="entry name" value="Rep-A_N"/>
    <property type="match status" value="1"/>
</dbReference>
<dbReference type="InterPro" id="IPR047192">
    <property type="entry name" value="Euk_RPA1_DBD_C"/>
</dbReference>
<dbReference type="CDD" id="cd04475">
    <property type="entry name" value="RPA1_DBD_B"/>
    <property type="match status" value="1"/>
</dbReference>
<dbReference type="NCBIfam" id="TIGR00617">
    <property type="entry name" value="rpa1"/>
    <property type="match status" value="1"/>
</dbReference>
<evidence type="ECO:0000256" key="6">
    <source>
        <dbReference type="ARBA" id="ARBA00022771"/>
    </source>
</evidence>
<evidence type="ECO:0000259" key="15">
    <source>
        <dbReference type="Pfam" id="PF08646"/>
    </source>
</evidence>
<name>A0AAX4PB66_9CHLO</name>
<feature type="domain" description="Replication factor-A protein 1 N-terminal" evidence="14">
    <location>
        <begin position="6"/>
        <end position="104"/>
    </location>
</feature>
<dbReference type="InterPro" id="IPR013955">
    <property type="entry name" value="Rep_factor-A_C"/>
</dbReference>
<dbReference type="FunFam" id="2.40.50.140:FF:000064">
    <property type="entry name" value="Replication protein A subunit"/>
    <property type="match status" value="1"/>
</dbReference>
<dbReference type="InterPro" id="IPR031657">
    <property type="entry name" value="REPA_OB_2"/>
</dbReference>
<dbReference type="GO" id="GO:0006281">
    <property type="term" value="P:DNA repair"/>
    <property type="evidence" value="ECO:0007669"/>
    <property type="project" value="UniProtKB-KW"/>
</dbReference>
<feature type="domain" description="Replication protein A OB" evidence="16">
    <location>
        <begin position="404"/>
        <end position="506"/>
    </location>
</feature>
<dbReference type="GO" id="GO:0006260">
    <property type="term" value="P:DNA replication"/>
    <property type="evidence" value="ECO:0007669"/>
    <property type="project" value="UniProtKB-KW"/>
</dbReference>
<dbReference type="EMBL" id="CP151508">
    <property type="protein sequence ID" value="WZN63580.1"/>
    <property type="molecule type" value="Genomic_DNA"/>
</dbReference>
<evidence type="ECO:0000256" key="8">
    <source>
        <dbReference type="ARBA" id="ARBA00023125"/>
    </source>
</evidence>
<comment type="subunit">
    <text evidence="12">Heterotrimer of RPA1, RPA2 and RPA3 (canonical replication protein A complex).</text>
</comment>
<keyword evidence="4 12" id="KW-0479">Metal-binding</keyword>
<keyword evidence="6 12" id="KW-0863">Zinc-finger</keyword>
<reference evidence="17 18" key="1">
    <citation type="submission" date="2024-03" db="EMBL/GenBank/DDBJ databases">
        <title>Complete genome sequence of the green alga Chloropicon roscoffensis RCC1871.</title>
        <authorList>
            <person name="Lemieux C."/>
            <person name="Pombert J.-F."/>
            <person name="Otis C."/>
            <person name="Turmel M."/>
        </authorList>
    </citation>
    <scope>NUCLEOTIDE SEQUENCE [LARGE SCALE GENOMIC DNA]</scope>
    <source>
        <strain evidence="17 18">RCC1871</strain>
    </source>
</reference>
<feature type="region of interest" description="Disordered" evidence="13">
    <location>
        <begin position="110"/>
        <end position="231"/>
    </location>
</feature>
<evidence type="ECO:0000256" key="10">
    <source>
        <dbReference type="ARBA" id="ARBA00023204"/>
    </source>
</evidence>
<dbReference type="GO" id="GO:0003677">
    <property type="term" value="F:DNA binding"/>
    <property type="evidence" value="ECO:0007669"/>
    <property type="project" value="UniProtKB-KW"/>
</dbReference>
<dbReference type="CDD" id="cd04474">
    <property type="entry name" value="RPA1_DBD_A"/>
    <property type="match status" value="1"/>
</dbReference>
<keyword evidence="3 12" id="KW-0235">DNA replication</keyword>
<keyword evidence="7 12" id="KW-0862">Zinc</keyword>
<comment type="function">
    <text evidence="12">Component of the replication protein A complex (RPA) required for DNA recombination, repair and replication. The activity of RPA is mediated by single-stranded DNA binding and protein interactions. Probably involved in repair of double-strand DNA breaks (DSBs) induced by genotoxic stresses.</text>
</comment>
<dbReference type="Proteomes" id="UP001472866">
    <property type="component" value="Chromosome 08"/>
</dbReference>
<dbReference type="CDD" id="cd04476">
    <property type="entry name" value="RPA1_DBD_C"/>
    <property type="match status" value="1"/>
</dbReference>
<evidence type="ECO:0000313" key="17">
    <source>
        <dbReference type="EMBL" id="WZN63580.1"/>
    </source>
</evidence>
<keyword evidence="18" id="KW-1185">Reference proteome</keyword>
<organism evidence="17 18">
    <name type="scientific">Chloropicon roscoffensis</name>
    <dbReference type="NCBI Taxonomy" id="1461544"/>
    <lineage>
        <taxon>Eukaryota</taxon>
        <taxon>Viridiplantae</taxon>
        <taxon>Chlorophyta</taxon>
        <taxon>Chloropicophyceae</taxon>
        <taxon>Chloropicales</taxon>
        <taxon>Chloropicaceae</taxon>
        <taxon>Chloropicon</taxon>
    </lineage>
</organism>
<dbReference type="InterPro" id="IPR004591">
    <property type="entry name" value="Rfa1"/>
</dbReference>
<feature type="domain" description="Replication factor A C-terminal" evidence="15">
    <location>
        <begin position="562"/>
        <end position="709"/>
    </location>
</feature>
<evidence type="ECO:0000256" key="3">
    <source>
        <dbReference type="ARBA" id="ARBA00022705"/>
    </source>
</evidence>
<keyword evidence="8 12" id="KW-0238">DNA-binding</keyword>
<evidence type="ECO:0000256" key="12">
    <source>
        <dbReference type="RuleBase" id="RU364130"/>
    </source>
</evidence>
<dbReference type="FunFam" id="2.40.50.140:FF:000090">
    <property type="entry name" value="Replication protein A subunit"/>
    <property type="match status" value="1"/>
</dbReference>
<evidence type="ECO:0000256" key="11">
    <source>
        <dbReference type="ARBA" id="ARBA00023242"/>
    </source>
</evidence>
<feature type="compositionally biased region" description="Low complexity" evidence="13">
    <location>
        <begin position="167"/>
        <end position="185"/>
    </location>
</feature>
<dbReference type="GO" id="GO:0006310">
    <property type="term" value="P:DNA recombination"/>
    <property type="evidence" value="ECO:0007669"/>
    <property type="project" value="UniProtKB-KW"/>
</dbReference>
<evidence type="ECO:0000259" key="14">
    <source>
        <dbReference type="Pfam" id="PF04057"/>
    </source>
</evidence>
<accession>A0AAX4PB66</accession>
<keyword evidence="11 12" id="KW-0539">Nucleus</keyword>
<dbReference type="GO" id="GO:0008270">
    <property type="term" value="F:zinc ion binding"/>
    <property type="evidence" value="ECO:0007669"/>
    <property type="project" value="UniProtKB-KW"/>
</dbReference>
<dbReference type="InterPro" id="IPR007199">
    <property type="entry name" value="Rep_factor-A_N"/>
</dbReference>
<dbReference type="FunFam" id="2.40.50.140:FF:000041">
    <property type="entry name" value="Replication protein A subunit"/>
    <property type="match status" value="1"/>
</dbReference>
<comment type="similarity">
    <text evidence="2 12">Belongs to the replication factor A protein 1 family.</text>
</comment>
<dbReference type="GO" id="GO:0005634">
    <property type="term" value="C:nucleus"/>
    <property type="evidence" value="ECO:0007669"/>
    <property type="project" value="UniProtKB-SubCell"/>
</dbReference>
<dbReference type="Pfam" id="PF16900">
    <property type="entry name" value="REPA_OB_2"/>
    <property type="match status" value="1"/>
</dbReference>
<dbReference type="Pfam" id="PF08646">
    <property type="entry name" value="Rep_fac-A_C"/>
    <property type="match status" value="1"/>
</dbReference>
<protein>
    <recommendedName>
        <fullName evidence="12">Replication protein A subunit</fullName>
    </recommendedName>
</protein>
<feature type="compositionally biased region" description="Low complexity" evidence="13">
    <location>
        <begin position="210"/>
        <end position="223"/>
    </location>
</feature>
<dbReference type="InterPro" id="IPR012340">
    <property type="entry name" value="NA-bd_OB-fold"/>
</dbReference>
<dbReference type="SUPFAM" id="SSF50249">
    <property type="entry name" value="Nucleic acid-binding proteins"/>
    <property type="match status" value="4"/>
</dbReference>
<comment type="subcellular location">
    <subcellularLocation>
        <location evidence="1 12">Nucleus</location>
    </subcellularLocation>
</comment>
<feature type="region of interest" description="Disordered" evidence="13">
    <location>
        <begin position="248"/>
        <end position="270"/>
    </location>
</feature>
<keyword evidence="5" id="KW-0227">DNA damage</keyword>
<evidence type="ECO:0000256" key="4">
    <source>
        <dbReference type="ARBA" id="ARBA00022723"/>
    </source>
</evidence>
<keyword evidence="9" id="KW-0233">DNA recombination</keyword>
<evidence type="ECO:0000256" key="1">
    <source>
        <dbReference type="ARBA" id="ARBA00004123"/>
    </source>
</evidence>
<dbReference type="CDD" id="cd04477">
    <property type="entry name" value="RPA1N"/>
    <property type="match status" value="1"/>
</dbReference>
<evidence type="ECO:0000256" key="13">
    <source>
        <dbReference type="SAM" id="MobiDB-lite"/>
    </source>
</evidence>
<dbReference type="Gene3D" id="2.40.50.140">
    <property type="entry name" value="Nucleic acid-binding proteins"/>
    <property type="match status" value="4"/>
</dbReference>
<proteinExistence type="inferred from homology"/>
<evidence type="ECO:0000256" key="2">
    <source>
        <dbReference type="ARBA" id="ARBA00005690"/>
    </source>
</evidence>
<feature type="compositionally biased region" description="Gly residues" evidence="13">
    <location>
        <begin position="150"/>
        <end position="166"/>
    </location>
</feature>
<evidence type="ECO:0000259" key="16">
    <source>
        <dbReference type="Pfam" id="PF16900"/>
    </source>
</evidence>
<keyword evidence="10" id="KW-0234">DNA repair</keyword>
<sequence length="795" mass="84540">MEGPPLTPNAASALWAGNTDFKPVLQCTDLKQLAPASGKPGTSRRFRVHLSDGTHFMQAMLATQMVEKANQGEFDPGSVVRLDEFLCNTVHNRKIVIVLQSTTLGKRAVQGSPTNVADKGANPQQQQQHPGQHAAPAPAGAPGQQQYNLGYGGGGPGAMNNGGGGYAQQQGAYGGNPNPHQQQPPRGGGGYNNAGPGAYSSGGGGGGGNQYQNQYQNQQQRPSGYGGGGGGGYGGGGGGGYPPHAAGASGGGYGGNRPQPNYAQRGPISRNEAPARIVPIKSLNPYLNRWTIQARVTNKGDLRRWQNSKGEGTVFNFDVVDAEGGEIRLCAFKDACEKFFPLVEVGKVYLISKGALRPARKQYNPLNSDFEVYLETNSTLEPCLEDDNTSAIPTIQFNFKPILSLEQCATGTMADVVGVVLSCDAAVTIQRRDGTDTQKRTVSIKDDSNASIELTLWGSYVQDPGAQLEADLQQGRHPVVAIKAARVGDYQGKTLGTISSTTLLVDPDIPEAGRLRNWYDRMGGANSQTVQLNTGPSARRSRRVTFAQIKDENLGTSGKADYVEVLASIKFIKNEVTSYPACSLQRNGRTCNKKVSPTDEDGGEKAWCETCQQHTQVNHRWMLQFQACDHTQERWLTCFGDVGDEIMGCNANEFKRYENTPDMDHVLGTAQFQRWLFTLKVAEDTYNDETRVKVTVQRVSKPDYRQEGEQRAKDIQDLLQGGGLPTNAHHDGGAYHNQKKPRTHEYGVGGGAGGYGGQAYAAGGGGGGYGGGGYGGGGHGGGGYGGGGYGGGGFM</sequence>